<sequence>LKGGKARGIVSKCGIGRVVAGVRAGAGAVPRRVVQFSHDSIDHDTRRVVVARHSTYNERYWTI</sequence>
<name>I4DR92_PAPPL</name>
<accession>I4DR92</accession>
<dbReference type="AlphaFoldDB" id="I4DR92"/>
<feature type="non-terminal residue" evidence="1">
    <location>
        <position position="1"/>
    </location>
</feature>
<evidence type="ECO:0000313" key="1">
    <source>
        <dbReference type="EMBL" id="BAM20432.1"/>
    </source>
</evidence>
<proteinExistence type="evidence at transcript level"/>
<reference evidence="1" key="1">
    <citation type="journal article" date="2012" name="BMC Biol.">
        <title>Comprehensive microarray-based analysis for stage-specific larval camouflage pattern-associated genes in the swallowtail butterfly, Papilio xuthus.</title>
        <authorList>
            <person name="Futahashi R."/>
            <person name="Shirataki H."/>
            <person name="Narita T."/>
            <person name="Mita K."/>
            <person name="Fujiwara H."/>
        </authorList>
    </citation>
    <scope>NUCLEOTIDE SEQUENCE</scope>
    <source>
        <tissue evidence="1">Epidermis</tissue>
    </source>
</reference>
<dbReference type="EMBL" id="AK405009">
    <property type="protein sequence ID" value="BAM20432.1"/>
    <property type="molecule type" value="mRNA"/>
</dbReference>
<protein>
    <submittedName>
        <fullName evidence="1">Uncharacterized protein</fullName>
    </submittedName>
</protein>
<organism evidence="1">
    <name type="scientific">Papilio polytes</name>
    <name type="common">Common mormon</name>
    <name type="synonym">Swallowtail butterfly</name>
    <dbReference type="NCBI Taxonomy" id="76194"/>
    <lineage>
        <taxon>Eukaryota</taxon>
        <taxon>Metazoa</taxon>
        <taxon>Ecdysozoa</taxon>
        <taxon>Arthropoda</taxon>
        <taxon>Hexapoda</taxon>
        <taxon>Insecta</taxon>
        <taxon>Pterygota</taxon>
        <taxon>Neoptera</taxon>
        <taxon>Endopterygota</taxon>
        <taxon>Lepidoptera</taxon>
        <taxon>Glossata</taxon>
        <taxon>Ditrysia</taxon>
        <taxon>Papilionoidea</taxon>
        <taxon>Papilionidae</taxon>
        <taxon>Papilioninae</taxon>
        <taxon>Papilio</taxon>
    </lineage>
</organism>